<feature type="transmembrane region" description="Helical" evidence="1">
    <location>
        <begin position="53"/>
        <end position="73"/>
    </location>
</feature>
<protein>
    <submittedName>
        <fullName evidence="2">Uncharacterized protein</fullName>
    </submittedName>
</protein>
<dbReference type="Proteomes" id="UP001143674">
    <property type="component" value="Unassembled WGS sequence"/>
</dbReference>
<name>A0AAE3NF76_RALSL</name>
<evidence type="ECO:0000313" key="2">
    <source>
        <dbReference type="EMBL" id="MDB0521303.1"/>
    </source>
</evidence>
<proteinExistence type="predicted"/>
<gene>
    <name evidence="2" type="ORF">LBW55_06700</name>
</gene>
<evidence type="ECO:0000256" key="1">
    <source>
        <dbReference type="SAM" id="Phobius"/>
    </source>
</evidence>
<dbReference type="AlphaFoldDB" id="A0AAE3NF76"/>
<organism evidence="2 3">
    <name type="scientific">Ralstonia solanacearum</name>
    <name type="common">Pseudomonas solanacearum</name>
    <dbReference type="NCBI Taxonomy" id="305"/>
    <lineage>
        <taxon>Bacteria</taxon>
        <taxon>Pseudomonadati</taxon>
        <taxon>Pseudomonadota</taxon>
        <taxon>Betaproteobacteria</taxon>
        <taxon>Burkholderiales</taxon>
        <taxon>Burkholderiaceae</taxon>
        <taxon>Ralstonia</taxon>
        <taxon>Ralstonia solanacearum species complex</taxon>
    </lineage>
</organism>
<dbReference type="RefSeq" id="WP_184849309.1">
    <property type="nucleotide sequence ID" value="NZ_JABZEH010000001.1"/>
</dbReference>
<comment type="caution">
    <text evidence="2">The sequence shown here is derived from an EMBL/GenBank/DDBJ whole genome shotgun (WGS) entry which is preliminary data.</text>
</comment>
<sequence length="80" mass="8916">MIDQERRATVSAESATAPFFADIATAFLFFIFEIKEKERGEKTEKVRATVSKGCLFLSHGIAGLPPLISWHFLGSRFVVP</sequence>
<keyword evidence="1" id="KW-0472">Membrane</keyword>
<reference evidence="2" key="1">
    <citation type="submission" date="2021-09" db="EMBL/GenBank/DDBJ databases">
        <title>Genomic analysis of Ralstonia spp.</title>
        <authorList>
            <person name="Aburjaile F."/>
            <person name="Ariute J.C."/>
            <person name="Pais A.K.L."/>
            <person name="Albuquerque G.M.R."/>
            <person name="Silva A.M.F."/>
            <person name="Brenig B."/>
            <person name="Azevedo V."/>
            <person name="Matiuzzi M."/>
            <person name="Ramos R."/>
            <person name="Goes-Neto A."/>
            <person name="Soares S."/>
            <person name="Iseppon A.M.B."/>
            <person name="Souza E."/>
            <person name="Gama M."/>
        </authorList>
    </citation>
    <scope>NUCLEOTIDE SEQUENCE</scope>
    <source>
        <strain evidence="2">B4</strain>
    </source>
</reference>
<feature type="transmembrane region" description="Helical" evidence="1">
    <location>
        <begin position="15"/>
        <end position="32"/>
    </location>
</feature>
<evidence type="ECO:0000313" key="3">
    <source>
        <dbReference type="Proteomes" id="UP001143674"/>
    </source>
</evidence>
<keyword evidence="1" id="KW-0812">Transmembrane</keyword>
<dbReference type="EMBL" id="JAIVEX010000003">
    <property type="protein sequence ID" value="MDB0521303.1"/>
    <property type="molecule type" value="Genomic_DNA"/>
</dbReference>
<keyword evidence="1" id="KW-1133">Transmembrane helix</keyword>
<accession>A0AAE3NF76</accession>